<feature type="non-terminal residue" evidence="3">
    <location>
        <position position="1"/>
    </location>
</feature>
<accession>A0A093VRR4</accession>
<feature type="region of interest" description="Disordered" evidence="1">
    <location>
        <begin position="111"/>
        <end position="131"/>
    </location>
</feature>
<comment type="caution">
    <text evidence="3">The sequence shown here is derived from an EMBL/GenBank/DDBJ whole genome shotgun (WGS) entry which is preliminary data.</text>
</comment>
<evidence type="ECO:0000256" key="1">
    <source>
        <dbReference type="SAM" id="MobiDB-lite"/>
    </source>
</evidence>
<reference evidence="3" key="1">
    <citation type="journal article" date="2014" name="PLoS Genet.">
        <title>Signature Gene Expression Reveals Novel Clues to the Molecular Mechanisms of Dimorphic Transition in Penicillium marneffei.</title>
        <authorList>
            <person name="Yang E."/>
            <person name="Wang G."/>
            <person name="Cai J."/>
            <person name="Woo P.C."/>
            <person name="Lau S.K."/>
            <person name="Yuen K.-Y."/>
            <person name="Chow W.-N."/>
            <person name="Lin X."/>
        </authorList>
    </citation>
    <scope>NUCLEOTIDE SEQUENCE [LARGE SCALE GENOMIC DNA]</scope>
    <source>
        <strain evidence="3">PM1</strain>
    </source>
</reference>
<keyword evidence="2" id="KW-0472">Membrane</keyword>
<keyword evidence="2" id="KW-0812">Transmembrane</keyword>
<organism evidence="3">
    <name type="scientific">Talaromyces marneffei PM1</name>
    <dbReference type="NCBI Taxonomy" id="1077442"/>
    <lineage>
        <taxon>Eukaryota</taxon>
        <taxon>Fungi</taxon>
        <taxon>Dikarya</taxon>
        <taxon>Ascomycota</taxon>
        <taxon>Pezizomycotina</taxon>
        <taxon>Eurotiomycetes</taxon>
        <taxon>Eurotiomycetidae</taxon>
        <taxon>Eurotiales</taxon>
        <taxon>Trichocomaceae</taxon>
        <taxon>Talaromyces</taxon>
        <taxon>Talaromyces sect. Talaromyces</taxon>
    </lineage>
</organism>
<feature type="transmembrane region" description="Helical" evidence="2">
    <location>
        <begin position="43"/>
        <end position="62"/>
    </location>
</feature>
<name>A0A093VRR4_TALMA</name>
<dbReference type="HOGENOM" id="CLU_1932682_0_0_1"/>
<sequence>KSKIIKHANRISPPFAFRPASNHISRLGSPCQRVQEKTTYMRSATFILGLVFVATVAAIPVARAAAVEASGLARRDVASGEEGTADEDVTWNADLYAAGAGERRFVLDPRGEEETADEDVTWNVNVYGGDS</sequence>
<keyword evidence="2" id="KW-1133">Transmembrane helix</keyword>
<proteinExistence type="predicted"/>
<dbReference type="EMBL" id="JPOX01000002">
    <property type="protein sequence ID" value="KFX52689.1"/>
    <property type="molecule type" value="Genomic_DNA"/>
</dbReference>
<dbReference type="AlphaFoldDB" id="A0A093VRR4"/>
<gene>
    <name evidence="3" type="ORF">GQ26_0021160</name>
</gene>
<evidence type="ECO:0000313" key="3">
    <source>
        <dbReference type="EMBL" id="KFX52689.1"/>
    </source>
</evidence>
<protein>
    <submittedName>
        <fullName evidence="3">Uncharacterized protein</fullName>
    </submittedName>
</protein>
<dbReference type="eggNOG" id="ENOG502SKHN">
    <property type="taxonomic scope" value="Eukaryota"/>
</dbReference>
<evidence type="ECO:0000256" key="2">
    <source>
        <dbReference type="SAM" id="Phobius"/>
    </source>
</evidence>